<feature type="domain" description="RelA/SpoT" evidence="1">
    <location>
        <begin position="70"/>
        <end position="193"/>
    </location>
</feature>
<dbReference type="Gene3D" id="1.10.287.860">
    <property type="entry name" value="Nucleotidyltransferase"/>
    <property type="match status" value="1"/>
</dbReference>
<dbReference type="KEGG" id="tper:IWA51_10065"/>
<dbReference type="RefSeq" id="WP_177528242.1">
    <property type="nucleotide sequence ID" value="NZ_CBCSHE010000014.1"/>
</dbReference>
<dbReference type="GO" id="GO:0016301">
    <property type="term" value="F:kinase activity"/>
    <property type="evidence" value="ECO:0007669"/>
    <property type="project" value="UniProtKB-KW"/>
</dbReference>
<dbReference type="GO" id="GO:0015969">
    <property type="term" value="P:guanosine tetraphosphate metabolic process"/>
    <property type="evidence" value="ECO:0007669"/>
    <property type="project" value="InterPro"/>
</dbReference>
<dbReference type="EMBL" id="CP064936">
    <property type="protein sequence ID" value="QQA00600.1"/>
    <property type="molecule type" value="Genomic_DNA"/>
</dbReference>
<evidence type="ECO:0000313" key="3">
    <source>
        <dbReference type="Proteomes" id="UP000595224"/>
    </source>
</evidence>
<dbReference type="InterPro" id="IPR043519">
    <property type="entry name" value="NT_sf"/>
</dbReference>
<dbReference type="SMART" id="SM00954">
    <property type="entry name" value="RelA_SpoT"/>
    <property type="match status" value="1"/>
</dbReference>
<dbReference type="SUPFAM" id="SSF81301">
    <property type="entry name" value="Nucleotidyltransferase"/>
    <property type="match status" value="1"/>
</dbReference>
<name>A0A7T3RCM3_9SPIR</name>
<dbReference type="Gene3D" id="3.30.460.10">
    <property type="entry name" value="Beta Polymerase, domain 2"/>
    <property type="match status" value="1"/>
</dbReference>
<dbReference type="InterPro" id="IPR052366">
    <property type="entry name" value="GTP_Pyrophosphokinase"/>
</dbReference>
<dbReference type="PANTHER" id="PTHR47837">
    <property type="entry name" value="GTP PYROPHOSPHOKINASE YJBM"/>
    <property type="match status" value="1"/>
</dbReference>
<dbReference type="AlphaFoldDB" id="A0A7T3RCM3"/>
<dbReference type="InterPro" id="IPR007685">
    <property type="entry name" value="RelA_SpoT"/>
</dbReference>
<dbReference type="PANTHER" id="PTHR47837:SF2">
    <property type="entry name" value="GTP PYROPHOSPHOKINASE YWAC"/>
    <property type="match status" value="1"/>
</dbReference>
<proteinExistence type="predicted"/>
<keyword evidence="3" id="KW-1185">Reference proteome</keyword>
<evidence type="ECO:0000313" key="2">
    <source>
        <dbReference type="EMBL" id="QQA00600.1"/>
    </source>
</evidence>
<reference evidence="2 3" key="1">
    <citation type="submission" date="2020-11" db="EMBL/GenBank/DDBJ databases">
        <title>Treponema Peruensis nv. sp., first commensal Treponema isolated from human feces.</title>
        <authorList>
            <person name="Belkhou C."/>
            <person name="Raes J."/>
        </authorList>
    </citation>
    <scope>NUCLEOTIDE SEQUENCE [LARGE SCALE GENOMIC DNA]</scope>
    <source>
        <strain evidence="2 3">RCC2812</strain>
    </source>
</reference>
<dbReference type="CDD" id="cd05399">
    <property type="entry name" value="NT_Rel-Spo_like"/>
    <property type="match status" value="1"/>
</dbReference>
<keyword evidence="2" id="KW-0418">Kinase</keyword>
<protein>
    <submittedName>
        <fullName evidence="2">GTP pyrophosphokinase family protein</fullName>
    </submittedName>
</protein>
<evidence type="ECO:0000259" key="1">
    <source>
        <dbReference type="SMART" id="SM00954"/>
    </source>
</evidence>
<sequence>MEKNLVIKNALSDNRGILSNPDEIINTAVEFQQLLMLYESGIKQITTKFEILEDEFEGKHERNPISTITSRIKEPMSIAEKLQRKGLRVSLDNMITKLYDIAGIRVTCPFISDVYRVMQMLLQQDDIKLIEMKDYIKNPKKSGYRSLHVIVTVGVYFSDQKREIPVEIQIRTIAMDFWASLEHQLHYKKDYTMPSNISEELKACADLIASTDIRMQELAKNIPGFVDYSE</sequence>
<keyword evidence="2" id="KW-0808">Transferase</keyword>
<dbReference type="Pfam" id="PF04607">
    <property type="entry name" value="RelA_SpoT"/>
    <property type="match status" value="1"/>
</dbReference>
<dbReference type="Proteomes" id="UP000595224">
    <property type="component" value="Chromosome"/>
</dbReference>
<gene>
    <name evidence="2" type="ORF">IWA51_10065</name>
</gene>
<organism evidence="2 3">
    <name type="scientific">Treponema peruense</name>
    <dbReference type="NCBI Taxonomy" id="2787628"/>
    <lineage>
        <taxon>Bacteria</taxon>
        <taxon>Pseudomonadati</taxon>
        <taxon>Spirochaetota</taxon>
        <taxon>Spirochaetia</taxon>
        <taxon>Spirochaetales</taxon>
        <taxon>Treponemataceae</taxon>
        <taxon>Treponema</taxon>
    </lineage>
</organism>
<accession>A0A7T3RCM3</accession>